<name>A0A9P0ZVU9_CUSEU</name>
<protein>
    <submittedName>
        <fullName evidence="1">Uncharacterized protein</fullName>
    </submittedName>
</protein>
<keyword evidence="2" id="KW-1185">Reference proteome</keyword>
<reference evidence="1" key="1">
    <citation type="submission" date="2022-07" db="EMBL/GenBank/DDBJ databases">
        <authorList>
            <person name="Macas J."/>
            <person name="Novak P."/>
            <person name="Neumann P."/>
        </authorList>
    </citation>
    <scope>NUCLEOTIDE SEQUENCE</scope>
</reference>
<gene>
    <name evidence="1" type="ORF">CEURO_LOCUS19714</name>
</gene>
<evidence type="ECO:0000313" key="1">
    <source>
        <dbReference type="EMBL" id="CAH9112736.1"/>
    </source>
</evidence>
<proteinExistence type="predicted"/>
<sequence length="158" mass="18554">MLQDLNTSTSSLLSTWLNGNDLKFIFMSLKLFAFPQRRFWWESHLSQNVESFIKNSHNISDFSLVFVSFKVNYFSLFFVFDFIKYNTAAKVNVQDRLPIAKNLQVIKLHDFSFAHTSCFTLVIELLRKCPKLRELEISMIKPQVVISNNYPTFLVIQI</sequence>
<dbReference type="AlphaFoldDB" id="A0A9P0ZVU9"/>
<dbReference type="Proteomes" id="UP001152484">
    <property type="component" value="Unassembled WGS sequence"/>
</dbReference>
<dbReference type="EMBL" id="CAMAPE010000060">
    <property type="protein sequence ID" value="CAH9112736.1"/>
    <property type="molecule type" value="Genomic_DNA"/>
</dbReference>
<evidence type="ECO:0000313" key="2">
    <source>
        <dbReference type="Proteomes" id="UP001152484"/>
    </source>
</evidence>
<comment type="caution">
    <text evidence="1">The sequence shown here is derived from an EMBL/GenBank/DDBJ whole genome shotgun (WGS) entry which is preliminary data.</text>
</comment>
<accession>A0A9P0ZVU9</accession>
<dbReference type="OrthoDB" id="612216at2759"/>
<organism evidence="1 2">
    <name type="scientific">Cuscuta europaea</name>
    <name type="common">European dodder</name>
    <dbReference type="NCBI Taxonomy" id="41803"/>
    <lineage>
        <taxon>Eukaryota</taxon>
        <taxon>Viridiplantae</taxon>
        <taxon>Streptophyta</taxon>
        <taxon>Embryophyta</taxon>
        <taxon>Tracheophyta</taxon>
        <taxon>Spermatophyta</taxon>
        <taxon>Magnoliopsida</taxon>
        <taxon>eudicotyledons</taxon>
        <taxon>Gunneridae</taxon>
        <taxon>Pentapetalae</taxon>
        <taxon>asterids</taxon>
        <taxon>lamiids</taxon>
        <taxon>Solanales</taxon>
        <taxon>Convolvulaceae</taxon>
        <taxon>Cuscuteae</taxon>
        <taxon>Cuscuta</taxon>
        <taxon>Cuscuta subgen. Cuscuta</taxon>
    </lineage>
</organism>